<dbReference type="InterPro" id="IPR001650">
    <property type="entry name" value="Helicase_C-like"/>
</dbReference>
<dbReference type="CDD" id="cd18794">
    <property type="entry name" value="SF2_C_RecQ"/>
    <property type="match status" value="1"/>
</dbReference>
<keyword evidence="6" id="KW-0227">DNA damage</keyword>
<dbReference type="GO" id="GO:0006310">
    <property type="term" value="P:DNA recombination"/>
    <property type="evidence" value="ECO:0007669"/>
    <property type="project" value="UniProtKB-UniRule"/>
</dbReference>
<gene>
    <name evidence="20" type="primary">recQ</name>
    <name evidence="20" type="ORF">MOF03_05570</name>
</gene>
<feature type="domain" description="Helicase C-terminal" evidence="19">
    <location>
        <begin position="216"/>
        <end position="367"/>
    </location>
</feature>
<dbReference type="PROSITE" id="PS50967">
    <property type="entry name" value="HRDC"/>
    <property type="match status" value="1"/>
</dbReference>
<feature type="domain" description="Helicase ATP-binding" evidence="18">
    <location>
        <begin position="27"/>
        <end position="196"/>
    </location>
</feature>
<dbReference type="Pfam" id="PF00271">
    <property type="entry name" value="Helicase_C"/>
    <property type="match status" value="1"/>
</dbReference>
<proteinExistence type="inferred from homology"/>
<dbReference type="Gene3D" id="3.40.50.300">
    <property type="entry name" value="P-loop containing nucleotide triphosphate hydrolases"/>
    <property type="match status" value="2"/>
</dbReference>
<reference evidence="20" key="1">
    <citation type="submission" date="2022-02" db="EMBL/GenBank/DDBJ databases">
        <title>Crop Bioprotection Bacillus Genome Sequencing.</title>
        <authorList>
            <person name="Dunlap C."/>
        </authorList>
    </citation>
    <scope>NUCLEOTIDE SEQUENCE</scope>
    <source>
        <strain evidence="20">EC49O2N-C10</strain>
    </source>
</reference>
<dbReference type="AlphaFoldDB" id="A0A9Q4EHV5"/>
<dbReference type="InterPro" id="IPR006293">
    <property type="entry name" value="DNA_helicase_ATP-dep_RecQ_bac"/>
</dbReference>
<dbReference type="FunFam" id="1.10.10.10:FF:000564">
    <property type="entry name" value="ATP-dependent DNA helicase RecQ"/>
    <property type="match status" value="1"/>
</dbReference>
<dbReference type="GO" id="GO:0030894">
    <property type="term" value="C:replisome"/>
    <property type="evidence" value="ECO:0007669"/>
    <property type="project" value="TreeGrafter"/>
</dbReference>
<dbReference type="SMART" id="SM00490">
    <property type="entry name" value="HELICc"/>
    <property type="match status" value="1"/>
</dbReference>
<keyword evidence="4" id="KW-0479">Metal-binding</keyword>
<keyword evidence="8 20" id="KW-0347">Helicase</keyword>
<keyword evidence="5" id="KW-0547">Nucleotide-binding</keyword>
<dbReference type="RefSeq" id="WP_024121716.1">
    <property type="nucleotide sequence ID" value="NZ_ASJT01000057.1"/>
</dbReference>
<keyword evidence="12" id="KW-0233">DNA recombination</keyword>
<evidence type="ECO:0000256" key="14">
    <source>
        <dbReference type="ARBA" id="ARBA00023235"/>
    </source>
</evidence>
<name>A0A9Q4EHV5_9BACI</name>
<evidence type="ECO:0000259" key="19">
    <source>
        <dbReference type="PROSITE" id="PS51194"/>
    </source>
</evidence>
<evidence type="ECO:0000313" key="20">
    <source>
        <dbReference type="EMBL" id="MCY9184126.1"/>
    </source>
</evidence>
<dbReference type="InterPro" id="IPR036390">
    <property type="entry name" value="WH_DNA-bd_sf"/>
</dbReference>
<dbReference type="InterPro" id="IPR004589">
    <property type="entry name" value="DNA_helicase_ATP-dep_RecQ"/>
</dbReference>
<dbReference type="InterPro" id="IPR014001">
    <property type="entry name" value="Helicase_ATP-bd"/>
</dbReference>
<evidence type="ECO:0000256" key="13">
    <source>
        <dbReference type="ARBA" id="ARBA00023204"/>
    </source>
</evidence>
<dbReference type="FunFam" id="1.10.150.80:FF:000002">
    <property type="entry name" value="ATP-dependent DNA helicase RecQ"/>
    <property type="match status" value="1"/>
</dbReference>
<evidence type="ECO:0000256" key="16">
    <source>
        <dbReference type="NCBIfam" id="TIGR01389"/>
    </source>
</evidence>
<dbReference type="PROSITE" id="PS51192">
    <property type="entry name" value="HELICASE_ATP_BIND_1"/>
    <property type="match status" value="1"/>
</dbReference>
<dbReference type="GO" id="GO:0043138">
    <property type="term" value="F:3'-5' DNA helicase activity"/>
    <property type="evidence" value="ECO:0007669"/>
    <property type="project" value="UniProtKB-EC"/>
</dbReference>
<comment type="caution">
    <text evidence="20">The sequence shown here is derived from an EMBL/GenBank/DDBJ whole genome shotgun (WGS) entry which is preliminary data.</text>
</comment>
<keyword evidence="11" id="KW-0238">DNA-binding</keyword>
<evidence type="ECO:0000256" key="4">
    <source>
        <dbReference type="ARBA" id="ARBA00022723"/>
    </source>
</evidence>
<organism evidence="20 21">
    <name type="scientific">Bacillus halotolerans</name>
    <dbReference type="NCBI Taxonomy" id="260554"/>
    <lineage>
        <taxon>Bacteria</taxon>
        <taxon>Bacillati</taxon>
        <taxon>Bacillota</taxon>
        <taxon>Bacilli</taxon>
        <taxon>Bacillales</taxon>
        <taxon>Bacillaceae</taxon>
        <taxon>Bacillus</taxon>
    </lineage>
</organism>
<dbReference type="SUPFAM" id="SSF46785">
    <property type="entry name" value="Winged helix' DNA-binding domain"/>
    <property type="match status" value="1"/>
</dbReference>
<evidence type="ECO:0000256" key="2">
    <source>
        <dbReference type="ARBA" id="ARBA00001947"/>
    </source>
</evidence>
<evidence type="ECO:0000256" key="3">
    <source>
        <dbReference type="ARBA" id="ARBA00005446"/>
    </source>
</evidence>
<dbReference type="SMART" id="SM00956">
    <property type="entry name" value="RQC"/>
    <property type="match status" value="1"/>
</dbReference>
<dbReference type="EC" id="5.6.2.4" evidence="16"/>
<dbReference type="EMBL" id="JALAWA010000003">
    <property type="protein sequence ID" value="MCY9184126.1"/>
    <property type="molecule type" value="Genomic_DNA"/>
</dbReference>
<dbReference type="InterPro" id="IPR010997">
    <property type="entry name" value="HRDC-like_sf"/>
</dbReference>
<keyword evidence="14" id="KW-0413">Isomerase</keyword>
<dbReference type="InterPro" id="IPR044876">
    <property type="entry name" value="HRDC_dom_sf"/>
</dbReference>
<evidence type="ECO:0000256" key="7">
    <source>
        <dbReference type="ARBA" id="ARBA00022801"/>
    </source>
</evidence>
<dbReference type="GO" id="GO:0009432">
    <property type="term" value="P:SOS response"/>
    <property type="evidence" value="ECO:0007669"/>
    <property type="project" value="UniProtKB-UniRule"/>
</dbReference>
<dbReference type="SMART" id="SM00341">
    <property type="entry name" value="HRDC"/>
    <property type="match status" value="1"/>
</dbReference>
<keyword evidence="9" id="KW-0862">Zinc</keyword>
<keyword evidence="13" id="KW-0234">DNA repair</keyword>
<dbReference type="InterPro" id="IPR002121">
    <property type="entry name" value="HRDC_dom"/>
</dbReference>
<dbReference type="GO" id="GO:0005737">
    <property type="term" value="C:cytoplasm"/>
    <property type="evidence" value="ECO:0007669"/>
    <property type="project" value="TreeGrafter"/>
</dbReference>
<evidence type="ECO:0000256" key="5">
    <source>
        <dbReference type="ARBA" id="ARBA00022741"/>
    </source>
</evidence>
<dbReference type="Pfam" id="PF16124">
    <property type="entry name" value="RecQ_Zn_bind"/>
    <property type="match status" value="1"/>
</dbReference>
<accession>A0A9Q4EHV5</accession>
<evidence type="ECO:0000256" key="1">
    <source>
        <dbReference type="ARBA" id="ARBA00001946"/>
    </source>
</evidence>
<evidence type="ECO:0000256" key="10">
    <source>
        <dbReference type="ARBA" id="ARBA00022840"/>
    </source>
</evidence>
<comment type="similarity">
    <text evidence="3">Belongs to the helicase family. RecQ subfamily.</text>
</comment>
<evidence type="ECO:0000256" key="8">
    <source>
        <dbReference type="ARBA" id="ARBA00022806"/>
    </source>
</evidence>
<comment type="cofactor">
    <cofactor evidence="1">
        <name>Mg(2+)</name>
        <dbReference type="ChEBI" id="CHEBI:18420"/>
    </cofactor>
</comment>
<dbReference type="FunFam" id="3.40.50.300:FF:001746">
    <property type="entry name" value="ATP-dependent DNA helicase recQ"/>
    <property type="match status" value="1"/>
</dbReference>
<dbReference type="SMART" id="SM00487">
    <property type="entry name" value="DEXDc"/>
    <property type="match status" value="1"/>
</dbReference>
<dbReference type="PROSITE" id="PS51194">
    <property type="entry name" value="HELICASE_CTER"/>
    <property type="match status" value="1"/>
</dbReference>
<dbReference type="NCBIfam" id="TIGR00614">
    <property type="entry name" value="recQ_fam"/>
    <property type="match status" value="1"/>
</dbReference>
<dbReference type="NCBIfam" id="TIGR01389">
    <property type="entry name" value="recQ"/>
    <property type="match status" value="1"/>
</dbReference>
<dbReference type="GO" id="GO:0009378">
    <property type="term" value="F:four-way junction helicase activity"/>
    <property type="evidence" value="ECO:0007669"/>
    <property type="project" value="TreeGrafter"/>
</dbReference>
<dbReference type="GO" id="GO:0006260">
    <property type="term" value="P:DNA replication"/>
    <property type="evidence" value="ECO:0007669"/>
    <property type="project" value="InterPro"/>
</dbReference>
<evidence type="ECO:0000256" key="11">
    <source>
        <dbReference type="ARBA" id="ARBA00023125"/>
    </source>
</evidence>
<evidence type="ECO:0000313" key="21">
    <source>
        <dbReference type="Proteomes" id="UP001073053"/>
    </source>
</evidence>
<evidence type="ECO:0000259" key="17">
    <source>
        <dbReference type="PROSITE" id="PS50967"/>
    </source>
</evidence>
<dbReference type="GO" id="GO:0005524">
    <property type="term" value="F:ATP binding"/>
    <property type="evidence" value="ECO:0007669"/>
    <property type="project" value="UniProtKB-KW"/>
</dbReference>
<comment type="catalytic activity">
    <reaction evidence="15">
        <text>Couples ATP hydrolysis with the unwinding of duplex DNA by translocating in the 3'-5' direction.</text>
        <dbReference type="EC" id="5.6.2.4"/>
    </reaction>
</comment>
<evidence type="ECO:0000256" key="9">
    <source>
        <dbReference type="ARBA" id="ARBA00022833"/>
    </source>
</evidence>
<dbReference type="GO" id="GO:0006281">
    <property type="term" value="P:DNA repair"/>
    <property type="evidence" value="ECO:0007669"/>
    <property type="project" value="UniProtKB-KW"/>
</dbReference>
<evidence type="ECO:0000256" key="15">
    <source>
        <dbReference type="ARBA" id="ARBA00034617"/>
    </source>
</evidence>
<evidence type="ECO:0000259" key="18">
    <source>
        <dbReference type="PROSITE" id="PS51192"/>
    </source>
</evidence>
<dbReference type="Gene3D" id="1.10.10.10">
    <property type="entry name" value="Winged helix-like DNA-binding domain superfamily/Winged helix DNA-binding domain"/>
    <property type="match status" value="1"/>
</dbReference>
<dbReference type="Pfam" id="PF00270">
    <property type="entry name" value="DEAD"/>
    <property type="match status" value="1"/>
</dbReference>
<protein>
    <recommendedName>
        <fullName evidence="16">DNA helicase RecQ</fullName>
        <ecNumber evidence="16">5.6.2.4</ecNumber>
    </recommendedName>
</protein>
<dbReference type="Proteomes" id="UP001073053">
    <property type="component" value="Unassembled WGS sequence"/>
</dbReference>
<dbReference type="Pfam" id="PF00570">
    <property type="entry name" value="HRDC"/>
    <property type="match status" value="1"/>
</dbReference>
<comment type="cofactor">
    <cofactor evidence="2">
        <name>Zn(2+)</name>
        <dbReference type="ChEBI" id="CHEBI:29105"/>
    </cofactor>
</comment>
<feature type="domain" description="HRDC" evidence="17">
    <location>
        <begin position="513"/>
        <end position="593"/>
    </location>
</feature>
<sequence>MLHKAQSLLSHYFGYEKLRRGQEEAIRSVTEARQNTACIMPTGGGKSICYQIPALMFEGTTIVISPLISLMKDQVDALEEAGIRAAYINSTQTNQEIYERLNGLKEGAYKLFYITPERLTSTEFIRILQSIDVPLVAIDEAHCISQWGHDFRPSYRNIEILFRELNDKPVIIALTATATPEVHDDICSQLHIQKENTVYTGFSRDNLTLKVAKGENKDRFIEEYVKRNKHEAGIIYTATRKEADRIYERLKRNQVSAGRYHGGLQDEVRKEQQERFLNDEMQVMVATSAFGMGIDKSNIRFVLHAQIPKDMESYYQEAGRAGRDGLDSECVLLFSPQDIMVQRFLIEQSENEEKQKQDLKKLRQMVDYCHTEDCLQRFILMYFGEKEAEACGQCGNCTDTRTAHDVTREAQMVLSCIIRMNERFGKTMVAQVLAGSKNKKVLENGFSSLSTYGILKHQSVGEISDFIEFLIADDFIRMSDGTFPTLFVSGKGRNVLRGELSVARKEALKAEAITENDELFERLRTLRKQIAAEQGVPPFVVFSDQTLKDMSGKQPVNDEELLSIKGVGEQKRAKYGRLFLEEIQAYVQVTDSKKA</sequence>
<dbReference type="GO" id="GO:0043590">
    <property type="term" value="C:bacterial nucleoid"/>
    <property type="evidence" value="ECO:0007669"/>
    <property type="project" value="TreeGrafter"/>
</dbReference>
<evidence type="ECO:0000256" key="6">
    <source>
        <dbReference type="ARBA" id="ARBA00022763"/>
    </source>
</evidence>
<dbReference type="CDD" id="cd17920">
    <property type="entry name" value="DEXHc_RecQ"/>
    <property type="match status" value="1"/>
</dbReference>
<dbReference type="Gene3D" id="1.10.150.80">
    <property type="entry name" value="HRDC domain"/>
    <property type="match status" value="1"/>
</dbReference>
<dbReference type="GO" id="GO:0016787">
    <property type="term" value="F:hydrolase activity"/>
    <property type="evidence" value="ECO:0007669"/>
    <property type="project" value="UniProtKB-KW"/>
</dbReference>
<dbReference type="PANTHER" id="PTHR13710:SF105">
    <property type="entry name" value="ATP-DEPENDENT DNA HELICASE Q1"/>
    <property type="match status" value="1"/>
</dbReference>
<dbReference type="SUPFAM" id="SSF47819">
    <property type="entry name" value="HRDC-like"/>
    <property type="match status" value="1"/>
</dbReference>
<dbReference type="InterPro" id="IPR011545">
    <property type="entry name" value="DEAD/DEAH_box_helicase_dom"/>
</dbReference>
<dbReference type="GO" id="GO:0046872">
    <property type="term" value="F:metal ion binding"/>
    <property type="evidence" value="ECO:0007669"/>
    <property type="project" value="UniProtKB-KW"/>
</dbReference>
<dbReference type="SUPFAM" id="SSF52540">
    <property type="entry name" value="P-loop containing nucleoside triphosphate hydrolases"/>
    <property type="match status" value="1"/>
</dbReference>
<dbReference type="FunFam" id="3.40.50.300:FF:000296">
    <property type="entry name" value="ATP-dependent DNA helicase RecQ"/>
    <property type="match status" value="1"/>
</dbReference>
<dbReference type="InterPro" id="IPR036388">
    <property type="entry name" value="WH-like_DNA-bd_sf"/>
</dbReference>
<dbReference type="InterPro" id="IPR018982">
    <property type="entry name" value="RQC_domain"/>
</dbReference>
<keyword evidence="7 20" id="KW-0378">Hydrolase</keyword>
<dbReference type="GO" id="GO:0003677">
    <property type="term" value="F:DNA binding"/>
    <property type="evidence" value="ECO:0007669"/>
    <property type="project" value="UniProtKB-KW"/>
</dbReference>
<dbReference type="PANTHER" id="PTHR13710">
    <property type="entry name" value="DNA HELICASE RECQ FAMILY MEMBER"/>
    <property type="match status" value="1"/>
</dbReference>
<dbReference type="Pfam" id="PF09382">
    <property type="entry name" value="RQC"/>
    <property type="match status" value="1"/>
</dbReference>
<dbReference type="InterPro" id="IPR027417">
    <property type="entry name" value="P-loop_NTPase"/>
</dbReference>
<dbReference type="InterPro" id="IPR032284">
    <property type="entry name" value="RecQ_Zn-bd"/>
</dbReference>
<evidence type="ECO:0000256" key="12">
    <source>
        <dbReference type="ARBA" id="ARBA00023172"/>
    </source>
</evidence>
<keyword evidence="10" id="KW-0067">ATP-binding</keyword>